<sequence length="80" mass="8655">MRISCDRCGSKARISTTSKVTDQLSKLYCACTNVECGHTFVMHLEFGHTISPSVLDLPEATRDALRDCANPAQAQLVLAG</sequence>
<dbReference type="RefSeq" id="WP_014261269.1">
    <property type="nucleotide sequence ID" value="NC_016629.1"/>
</dbReference>
<dbReference type="KEGG" id="daf:Desaf_3362"/>
<dbReference type="AlphaFoldDB" id="F3YWS5"/>
<feature type="domain" description="Zinc finger Ogr/Delta-type" evidence="1">
    <location>
        <begin position="5"/>
        <end position="50"/>
    </location>
</feature>
<dbReference type="HOGENOM" id="CLU_170894_2_1_7"/>
<dbReference type="Proteomes" id="UP000007844">
    <property type="component" value="Chromosome"/>
</dbReference>
<evidence type="ECO:0000313" key="2">
    <source>
        <dbReference type="EMBL" id="EGJ51649.1"/>
    </source>
</evidence>
<protein>
    <submittedName>
        <fullName evidence="2">Transcriptional activator Ogr/delta</fullName>
    </submittedName>
</protein>
<reference evidence="2 3" key="1">
    <citation type="journal article" date="2011" name="J. Bacteriol.">
        <title>Genome sequence of the mercury-methylating and pleomorphic Desulfovibrio africanus Strain Walvis Bay.</title>
        <authorList>
            <person name="Brown S.D."/>
            <person name="Wall J.D."/>
            <person name="Kucken A.M."/>
            <person name="Gilmour C.C."/>
            <person name="Podar M."/>
            <person name="Brandt C.C."/>
            <person name="Teshima H."/>
            <person name="Detter J.C."/>
            <person name="Han C.S."/>
            <person name="Land M.L."/>
            <person name="Lucas S."/>
            <person name="Han J."/>
            <person name="Pennacchio L."/>
            <person name="Nolan M."/>
            <person name="Pitluck S."/>
            <person name="Woyke T."/>
            <person name="Goodwin L."/>
            <person name="Palumbo A.V."/>
            <person name="Elias D.A."/>
        </authorList>
    </citation>
    <scope>NUCLEOTIDE SEQUENCE [LARGE SCALE GENOMIC DNA]</scope>
    <source>
        <strain evidence="2 3">Walvis Bay</strain>
    </source>
</reference>
<organism evidence="2 3">
    <name type="scientific">Desulfocurvibacter africanus subsp. africanus str. Walvis Bay</name>
    <dbReference type="NCBI Taxonomy" id="690850"/>
    <lineage>
        <taxon>Bacteria</taxon>
        <taxon>Pseudomonadati</taxon>
        <taxon>Thermodesulfobacteriota</taxon>
        <taxon>Desulfovibrionia</taxon>
        <taxon>Desulfovibrionales</taxon>
        <taxon>Desulfovibrionaceae</taxon>
        <taxon>Desulfocurvibacter</taxon>
    </lineage>
</organism>
<evidence type="ECO:0000313" key="3">
    <source>
        <dbReference type="Proteomes" id="UP000007844"/>
    </source>
</evidence>
<proteinExistence type="predicted"/>
<keyword evidence="3" id="KW-1185">Reference proteome</keyword>
<gene>
    <name evidence="2" type="ORF">Desaf_3362</name>
</gene>
<evidence type="ECO:0000259" key="1">
    <source>
        <dbReference type="Pfam" id="PF04606"/>
    </source>
</evidence>
<dbReference type="eggNOG" id="ENOG5033AEK">
    <property type="taxonomic scope" value="Bacteria"/>
</dbReference>
<dbReference type="Pfam" id="PF04606">
    <property type="entry name" value="Ogr_Delta"/>
    <property type="match status" value="1"/>
</dbReference>
<accession>F3YWS5</accession>
<dbReference type="EMBL" id="CP003221">
    <property type="protein sequence ID" value="EGJ51649.1"/>
    <property type="molecule type" value="Genomic_DNA"/>
</dbReference>
<dbReference type="InterPro" id="IPR007684">
    <property type="entry name" value="Znf_Ogr/Delta"/>
</dbReference>
<name>F3YWS5_DESAF</name>